<comment type="caution">
    <text evidence="1">The sequence shown here is derived from an EMBL/GenBank/DDBJ whole genome shotgun (WGS) entry which is preliminary data.</text>
</comment>
<evidence type="ECO:0000313" key="1">
    <source>
        <dbReference type="EMBL" id="OQP57830.1"/>
    </source>
</evidence>
<dbReference type="OrthoDB" id="9804281at2"/>
<dbReference type="RefSeq" id="WP_081155735.1">
    <property type="nucleotide sequence ID" value="NZ_LVYD01000113.1"/>
</dbReference>
<proteinExistence type="predicted"/>
<evidence type="ECO:0000313" key="2">
    <source>
        <dbReference type="Proteomes" id="UP000192796"/>
    </source>
</evidence>
<sequence>MIALDKLVRCCAKRFTLGAAYLAIAFAGLINDLEAYRLEQLKQQAKEKEPIMQLTEAEKSRLKNF</sequence>
<gene>
    <name evidence="1" type="ORF">A3860_09400</name>
</gene>
<name>A0A1V9FHM5_9BACT</name>
<accession>A0A1V9FHM5</accession>
<protein>
    <submittedName>
        <fullName evidence="1">Uncharacterized protein</fullName>
    </submittedName>
</protein>
<keyword evidence="2" id="KW-1185">Reference proteome</keyword>
<dbReference type="Proteomes" id="UP000192796">
    <property type="component" value="Unassembled WGS sequence"/>
</dbReference>
<organism evidence="1 2">
    <name type="scientific">Niastella vici</name>
    <dbReference type="NCBI Taxonomy" id="1703345"/>
    <lineage>
        <taxon>Bacteria</taxon>
        <taxon>Pseudomonadati</taxon>
        <taxon>Bacteroidota</taxon>
        <taxon>Chitinophagia</taxon>
        <taxon>Chitinophagales</taxon>
        <taxon>Chitinophagaceae</taxon>
        <taxon>Niastella</taxon>
    </lineage>
</organism>
<dbReference type="STRING" id="1703345.A3860_09400"/>
<dbReference type="AlphaFoldDB" id="A0A1V9FHM5"/>
<dbReference type="EMBL" id="LVYD01000113">
    <property type="protein sequence ID" value="OQP57830.1"/>
    <property type="molecule type" value="Genomic_DNA"/>
</dbReference>
<reference evidence="1 2" key="1">
    <citation type="submission" date="2016-03" db="EMBL/GenBank/DDBJ databases">
        <title>Niastella vici sp. nov., isolated from farmland soil.</title>
        <authorList>
            <person name="Chen L."/>
            <person name="Wang D."/>
            <person name="Yang S."/>
            <person name="Wang G."/>
        </authorList>
    </citation>
    <scope>NUCLEOTIDE SEQUENCE [LARGE SCALE GENOMIC DNA]</scope>
    <source>
        <strain evidence="1 2">DJ57</strain>
    </source>
</reference>